<accession>A0A9W9KGX2</accession>
<sequence>MASVETGPITTGWGDYVAPYTTLDVSNKAVGGCSARSFTREGRFDAIAAEVRAGNWVIIEFGHNDGRSLSTHNGRTDCSGTGDEMCTTTYDGQTETGADISGIFEEHGQATPNNPWETGTFYSPSRFVEYAKLAAEAVGVA</sequence>
<dbReference type="GeneID" id="81393177"/>
<dbReference type="RefSeq" id="XP_056515076.1">
    <property type="nucleotide sequence ID" value="XM_056654009.1"/>
</dbReference>
<evidence type="ECO:0008006" key="5">
    <source>
        <dbReference type="Google" id="ProtNLM"/>
    </source>
</evidence>
<evidence type="ECO:0000256" key="2">
    <source>
        <dbReference type="ARBA" id="ARBA00022801"/>
    </source>
</evidence>
<keyword evidence="4" id="KW-1185">Reference proteome</keyword>
<dbReference type="Proteomes" id="UP001141434">
    <property type="component" value="Unassembled WGS sequence"/>
</dbReference>
<evidence type="ECO:0000313" key="3">
    <source>
        <dbReference type="EMBL" id="KAJ5106080.1"/>
    </source>
</evidence>
<evidence type="ECO:0000256" key="1">
    <source>
        <dbReference type="ARBA" id="ARBA00008668"/>
    </source>
</evidence>
<dbReference type="AlphaFoldDB" id="A0A9W9KGX2"/>
<dbReference type="GO" id="GO:0016787">
    <property type="term" value="F:hydrolase activity"/>
    <property type="evidence" value="ECO:0007669"/>
    <property type="project" value="UniProtKB-KW"/>
</dbReference>
<proteinExistence type="inferred from homology"/>
<comment type="caution">
    <text evidence="3">The sequence shown here is derived from an EMBL/GenBank/DDBJ whole genome shotgun (WGS) entry which is preliminary data.</text>
</comment>
<gene>
    <name evidence="3" type="ORF">NUU61_003427</name>
</gene>
<protein>
    <recommendedName>
        <fullName evidence="5">Rhamnogalacturonan acetylesterase</fullName>
    </recommendedName>
</protein>
<dbReference type="PANTHER" id="PTHR43695:SF1">
    <property type="entry name" value="RHAMNOGALACTURONAN ACETYLESTERASE"/>
    <property type="match status" value="1"/>
</dbReference>
<dbReference type="EMBL" id="JAPMSZ010000004">
    <property type="protein sequence ID" value="KAJ5106080.1"/>
    <property type="molecule type" value="Genomic_DNA"/>
</dbReference>
<organism evidence="3 4">
    <name type="scientific">Penicillium alfredii</name>
    <dbReference type="NCBI Taxonomy" id="1506179"/>
    <lineage>
        <taxon>Eukaryota</taxon>
        <taxon>Fungi</taxon>
        <taxon>Dikarya</taxon>
        <taxon>Ascomycota</taxon>
        <taxon>Pezizomycotina</taxon>
        <taxon>Eurotiomycetes</taxon>
        <taxon>Eurotiomycetidae</taxon>
        <taxon>Eurotiales</taxon>
        <taxon>Aspergillaceae</taxon>
        <taxon>Penicillium</taxon>
    </lineage>
</organism>
<reference evidence="3" key="1">
    <citation type="submission" date="2022-11" db="EMBL/GenBank/DDBJ databases">
        <authorList>
            <person name="Petersen C."/>
        </authorList>
    </citation>
    <scope>NUCLEOTIDE SEQUENCE</scope>
    <source>
        <strain evidence="3">IBT 34128</strain>
    </source>
</reference>
<dbReference type="Gene3D" id="3.40.50.1110">
    <property type="entry name" value="SGNH hydrolase"/>
    <property type="match status" value="1"/>
</dbReference>
<reference evidence="3" key="2">
    <citation type="journal article" date="2023" name="IMA Fungus">
        <title>Comparative genomic study of the Penicillium genus elucidates a diverse pangenome and 15 lateral gene transfer events.</title>
        <authorList>
            <person name="Petersen C."/>
            <person name="Sorensen T."/>
            <person name="Nielsen M.R."/>
            <person name="Sondergaard T.E."/>
            <person name="Sorensen J.L."/>
            <person name="Fitzpatrick D.A."/>
            <person name="Frisvad J.C."/>
            <person name="Nielsen K.L."/>
        </authorList>
    </citation>
    <scope>NUCLEOTIDE SEQUENCE</scope>
    <source>
        <strain evidence="3">IBT 34128</strain>
    </source>
</reference>
<dbReference type="InterPro" id="IPR037459">
    <property type="entry name" value="RhgT-like"/>
</dbReference>
<dbReference type="PANTHER" id="PTHR43695">
    <property type="entry name" value="PUTATIVE (AFU_ORTHOLOGUE AFUA_2G17250)-RELATED"/>
    <property type="match status" value="1"/>
</dbReference>
<keyword evidence="2" id="KW-0378">Hydrolase</keyword>
<dbReference type="OrthoDB" id="2141316at2759"/>
<evidence type="ECO:0000313" key="4">
    <source>
        <dbReference type="Proteomes" id="UP001141434"/>
    </source>
</evidence>
<dbReference type="InterPro" id="IPR036514">
    <property type="entry name" value="SGNH_hydro_sf"/>
</dbReference>
<comment type="similarity">
    <text evidence="1">Belongs to the 'GDSL' lipolytic enzyme family.</text>
</comment>
<name>A0A9W9KGX2_9EURO</name>
<dbReference type="SUPFAM" id="SSF52266">
    <property type="entry name" value="SGNH hydrolase"/>
    <property type="match status" value="1"/>
</dbReference>